<dbReference type="OMA" id="CCSADYR"/>
<feature type="region of interest" description="Disordered" evidence="1">
    <location>
        <begin position="846"/>
        <end position="867"/>
    </location>
</feature>
<feature type="region of interest" description="Disordered" evidence="1">
    <location>
        <begin position="669"/>
        <end position="719"/>
    </location>
</feature>
<feature type="compositionally biased region" description="Basic and acidic residues" evidence="1">
    <location>
        <begin position="686"/>
        <end position="697"/>
    </location>
</feature>
<evidence type="ECO:0000313" key="2">
    <source>
        <dbReference type="EMBL" id="KPA74645.1"/>
    </source>
</evidence>
<feature type="region of interest" description="Disordered" evidence="1">
    <location>
        <begin position="437"/>
        <end position="549"/>
    </location>
</feature>
<comment type="caution">
    <text evidence="2">The sequence shown here is derived from an EMBL/GenBank/DDBJ whole genome shotgun (WGS) entry which is preliminary data.</text>
</comment>
<evidence type="ECO:0000256" key="1">
    <source>
        <dbReference type="SAM" id="MobiDB-lite"/>
    </source>
</evidence>
<feature type="compositionally biased region" description="Acidic residues" evidence="1">
    <location>
        <begin position="393"/>
        <end position="404"/>
    </location>
</feature>
<dbReference type="VEuPathDB" id="TriTrypDB:LpyrH10_28_0170"/>
<organism evidence="2 3">
    <name type="scientific">Leptomonas pyrrhocoris</name>
    <name type="common">Firebug parasite</name>
    <dbReference type="NCBI Taxonomy" id="157538"/>
    <lineage>
        <taxon>Eukaryota</taxon>
        <taxon>Discoba</taxon>
        <taxon>Euglenozoa</taxon>
        <taxon>Kinetoplastea</taxon>
        <taxon>Metakinetoplastina</taxon>
        <taxon>Trypanosomatida</taxon>
        <taxon>Trypanosomatidae</taxon>
        <taxon>Leishmaniinae</taxon>
        <taxon>Leptomonas</taxon>
    </lineage>
</organism>
<keyword evidence="3" id="KW-1185">Reference proteome</keyword>
<dbReference type="InterPro" id="IPR015943">
    <property type="entry name" value="WD40/YVTN_repeat-like_dom_sf"/>
</dbReference>
<feature type="region of interest" description="Disordered" evidence="1">
    <location>
        <begin position="567"/>
        <end position="655"/>
    </location>
</feature>
<protein>
    <submittedName>
        <fullName evidence="2">Suppressive immunomodulating factor putative (TSIF)</fullName>
    </submittedName>
</protein>
<sequence length="946" mass="100929">MSSLLLKEIEASDPDDQTILELFTSCREHVIRVSATHFLPHQIAVTTKNGFIELVNTASGEFRLFLTFLDRIPLDASLRCFSLVPSLYAASTTRHQHHLLFSLAYSNELLLGNVETSAVRTLATCVSRPSVVECDGDYIVCGEGNGQLSVWRGSAEERERVRGSGAGNISLPPLLWQQKLFDDSVVCIGLHRDQLVCCSADYRCVVASVEGGTVRATLSSLDIDRGVAAFALTTPPLMAGHKVLAVCLTSRISVFAVQPSDGGEAGKAAAAGPLSVLSSPSGRSEHWSYRGGCRLSEGEELTCASCLGAYMAAGTRSGLVLLYACDAAAQQVKELVRFNVGYGVKGMQLFADDTLLVVTSAGDVWRWPLADLLSTVKQNAGGSVRDARSSENDVTEAEGEEEEPVPSVDAPPQPSAAPGLKTAAHPAQLSTTLCEVSHTHEGEAEDRNLSLQESSSITQETPYEKKTDTEAGSAAASVEDNTAVTPSRDRNNEAEGDSLTSVHLSSLHRDDDTADLNVSADDDDDDVHGERHDEDSLGTDGQPTEPTTALCLDAAPLGPALARQNSEVAEGRGAVNPHSQDRPPAVLYDPETVADTDGTTTDSMQHEAAMGSVEVSHCDSAGGVSPPSSADTTAHIEATAHGVSEQTSPLPKLPSLSKQEKYSNAYVGAHGASSDDIKGPTTNSSVEKDRVAEESMRESTPAPPKSIKSPKTRASEEAREMAQLEAEFDQAVARMLGPKTSIEGLRRGRRMDPRKVAGILHNLAKQHAGASAAHSTTSALAGLNSTKLLEEKRAAIAAAAFDFDAYRQAHRLEVDALQYQHPVKALTYTLQDRVFGGVEAVARLRGAEDNDGDASAPRKVPSSSLSQDELRDVTYGRVKRVIDAEIVEERRRGGPELRHHRCEDLLFPSPAAASTVLFKEDALLPSTAWEEVLLLPMPLPPASSVF</sequence>
<evidence type="ECO:0000313" key="3">
    <source>
        <dbReference type="Proteomes" id="UP000037923"/>
    </source>
</evidence>
<gene>
    <name evidence="2" type="ORF">ABB37_08984</name>
</gene>
<dbReference type="GeneID" id="26909267"/>
<dbReference type="AlphaFoldDB" id="A0A0M9FRM2"/>
<feature type="compositionally biased region" description="Basic and acidic residues" evidence="1">
    <location>
        <begin position="437"/>
        <end position="448"/>
    </location>
</feature>
<dbReference type="SUPFAM" id="SSF101908">
    <property type="entry name" value="Putative isomerase YbhE"/>
    <property type="match status" value="1"/>
</dbReference>
<reference evidence="2 3" key="1">
    <citation type="submission" date="2015-07" db="EMBL/GenBank/DDBJ databases">
        <title>High-quality genome of monoxenous trypanosomatid Leptomonas pyrrhocoris.</title>
        <authorList>
            <person name="Flegontov P."/>
            <person name="Butenko A."/>
            <person name="Firsov S."/>
            <person name="Vlcek C."/>
            <person name="Logacheva M.D."/>
            <person name="Field M."/>
            <person name="Filatov D."/>
            <person name="Flegontova O."/>
            <person name="Gerasimov E."/>
            <person name="Jackson A.P."/>
            <person name="Kelly S."/>
            <person name="Opperdoes F."/>
            <person name="O'Reilly A."/>
            <person name="Votypka J."/>
            <person name="Yurchenko V."/>
            <person name="Lukes J."/>
        </authorList>
    </citation>
    <scope>NUCLEOTIDE SEQUENCE [LARGE SCALE GENOMIC DNA]</scope>
    <source>
        <strain evidence="2">H10</strain>
    </source>
</reference>
<proteinExistence type="predicted"/>
<dbReference type="RefSeq" id="XP_015653084.1">
    <property type="nucleotide sequence ID" value="XM_015808193.1"/>
</dbReference>
<name>A0A0M9FRM2_LEPPY</name>
<accession>A0A0M9FRM2</accession>
<dbReference type="EMBL" id="LGTL01000028">
    <property type="protein sequence ID" value="KPA74645.1"/>
    <property type="molecule type" value="Genomic_DNA"/>
</dbReference>
<dbReference type="Proteomes" id="UP000037923">
    <property type="component" value="Unassembled WGS sequence"/>
</dbReference>
<feature type="region of interest" description="Disordered" evidence="1">
    <location>
        <begin position="380"/>
        <end position="424"/>
    </location>
</feature>
<dbReference type="Gene3D" id="2.130.10.10">
    <property type="entry name" value="YVTN repeat-like/Quinoprotein amine dehydrogenase"/>
    <property type="match status" value="1"/>
</dbReference>
<dbReference type="OrthoDB" id="272253at2759"/>
<feature type="compositionally biased region" description="Polar residues" evidence="1">
    <location>
        <begin position="449"/>
        <end position="461"/>
    </location>
</feature>